<dbReference type="AlphaFoldDB" id="A0A4D6YFJ1"/>
<keyword evidence="10 16" id="KW-0521">NADP</keyword>
<comment type="caution">
    <text evidence="16">Lacks conserved residue(s) required for the propagation of feature annotation.</text>
</comment>
<dbReference type="GO" id="GO:0051287">
    <property type="term" value="F:NAD binding"/>
    <property type="evidence" value="ECO:0007669"/>
    <property type="project" value="InterPro"/>
</dbReference>
<dbReference type="GO" id="GO:0050661">
    <property type="term" value="F:NADP binding"/>
    <property type="evidence" value="ECO:0007669"/>
    <property type="project" value="UniProtKB-UniRule"/>
</dbReference>
<dbReference type="EMBL" id="CP034861">
    <property type="protein sequence ID" value="QCI24654.1"/>
    <property type="molecule type" value="Genomic_DNA"/>
</dbReference>
<dbReference type="HAMAP" id="MF_02121">
    <property type="entry name" value="ASADH"/>
    <property type="match status" value="1"/>
</dbReference>
<dbReference type="InterPro" id="IPR036291">
    <property type="entry name" value="NAD(P)-bd_dom_sf"/>
</dbReference>
<dbReference type="SUPFAM" id="SSF55347">
    <property type="entry name" value="Glyceraldehyde-3-phosphate dehydrogenase-like, C-terminal domain"/>
    <property type="match status" value="1"/>
</dbReference>
<dbReference type="InterPro" id="IPR000534">
    <property type="entry name" value="Semialdehyde_DH_NAD-bd"/>
</dbReference>
<reference evidence="19 20" key="1">
    <citation type="submission" date="2018-12" db="EMBL/GenBank/DDBJ databases">
        <authorList>
            <person name="Chong R.A."/>
        </authorList>
    </citation>
    <scope>NUCLEOTIDE SEQUENCE [LARGE SCALE GENOMIC DNA]</scope>
    <source>
        <strain evidence="19 20">Mst</strain>
    </source>
</reference>
<evidence type="ECO:0000259" key="18">
    <source>
        <dbReference type="SMART" id="SM00859"/>
    </source>
</evidence>
<evidence type="ECO:0000256" key="15">
    <source>
        <dbReference type="ARBA" id="ARBA00047891"/>
    </source>
</evidence>
<feature type="binding site" evidence="16">
    <location>
        <position position="351"/>
    </location>
    <ligand>
        <name>NADP(+)</name>
        <dbReference type="ChEBI" id="CHEBI:58349"/>
    </ligand>
</feature>
<dbReference type="GO" id="GO:0009097">
    <property type="term" value="P:isoleucine biosynthetic process"/>
    <property type="evidence" value="ECO:0007669"/>
    <property type="project" value="InterPro"/>
</dbReference>
<evidence type="ECO:0000256" key="3">
    <source>
        <dbReference type="ARBA" id="ARBA00005076"/>
    </source>
</evidence>
<gene>
    <name evidence="16 19" type="primary">asd</name>
    <name evidence="19" type="ORF">D9V75_02160</name>
</gene>
<dbReference type="GO" id="GO:0019877">
    <property type="term" value="P:diaminopimelate biosynthetic process"/>
    <property type="evidence" value="ECO:0007669"/>
    <property type="project" value="UniProtKB-UniRule"/>
</dbReference>
<dbReference type="PIRSF" id="PIRSF000148">
    <property type="entry name" value="ASA_dh"/>
    <property type="match status" value="1"/>
</dbReference>
<feature type="domain" description="Semialdehyde dehydrogenase NAD-binding" evidence="18">
    <location>
        <begin position="4"/>
        <end position="124"/>
    </location>
</feature>
<dbReference type="GO" id="GO:0071266">
    <property type="term" value="P:'de novo' L-methionine biosynthetic process"/>
    <property type="evidence" value="ECO:0007669"/>
    <property type="project" value="UniProtKB-UniRule"/>
</dbReference>
<comment type="pathway">
    <text evidence="2 16">Amino-acid biosynthesis; L-methionine biosynthesis via de novo pathway; L-homoserine from L-aspartate: step 2/3.</text>
</comment>
<feature type="active site" description="Acyl-thioester intermediate" evidence="16 17">
    <location>
        <position position="137"/>
    </location>
</feature>
<evidence type="ECO:0000256" key="7">
    <source>
        <dbReference type="ARBA" id="ARBA00013120"/>
    </source>
</evidence>
<dbReference type="Gene3D" id="3.30.360.10">
    <property type="entry name" value="Dihydrodipicolinate Reductase, domain 2"/>
    <property type="match status" value="1"/>
</dbReference>
<dbReference type="UniPathway" id="UPA00034">
    <property type="reaction ID" value="UER00016"/>
</dbReference>
<dbReference type="GO" id="GO:0046983">
    <property type="term" value="F:protein dimerization activity"/>
    <property type="evidence" value="ECO:0007669"/>
    <property type="project" value="InterPro"/>
</dbReference>
<sequence>MMKSVGFIGWRGMVGSVLIQRMQEENDFLSINPEFFSTSQKGQNGPNINGISCKKLKNAYDINLLKKMDIIITCQGSIYTEYMYPKLRINGWKGYWIDAASTLRMSKDSVIALDPVNYKLIKNAIDKGIKTFVGGNCTVSLMLMSLGGLFVNQLVEWVAVSTYQAASGAGASHILELLKQMGVLFSEISEDLINNSSILNIEHKVTQKSRDFSFPVENFSVPLAGSLIPWIDIKMTNGQTKEEWKGQAETNKILQLKKPISIDGTCVRISSLRCHSQSFVVKLKKDVPLQDIKDIISNHNEWVNIIPNDKKSTLNKLTPSAVTGTLNIPIGRLRKLNMGKKYLSAFTVGDQLLWGASEPLRRILNLLVKV</sequence>
<dbReference type="SUPFAM" id="SSF51735">
    <property type="entry name" value="NAD(P)-binding Rossmann-fold domains"/>
    <property type="match status" value="1"/>
</dbReference>
<feature type="binding site" evidence="16">
    <location>
        <position position="245"/>
    </location>
    <ligand>
        <name>phosphate</name>
        <dbReference type="ChEBI" id="CHEBI:43474"/>
    </ligand>
</feature>
<comment type="function">
    <text evidence="1 16">Catalyzes the NADPH-dependent formation of L-aspartate-semialdehyde (L-ASA) by the reductive dephosphorylation of L-aspartyl-4-phosphate.</text>
</comment>
<evidence type="ECO:0000256" key="12">
    <source>
        <dbReference type="ARBA" id="ARBA00023002"/>
    </source>
</evidence>
<keyword evidence="9 16" id="KW-0791">Threonine biosynthesis</keyword>
<dbReference type="UniPathway" id="UPA00051">
    <property type="reaction ID" value="UER00464"/>
</dbReference>
<comment type="subunit">
    <text evidence="6 16">Homodimer.</text>
</comment>
<comment type="pathway">
    <text evidence="3 16">Amino-acid biosynthesis; L-lysine biosynthesis via DAP pathway; (S)-tetrahydrodipicolinate from L-aspartate: step 2/4.</text>
</comment>
<accession>A0A4D6YFJ1</accession>
<evidence type="ECO:0000256" key="11">
    <source>
        <dbReference type="ARBA" id="ARBA00022915"/>
    </source>
</evidence>
<dbReference type="Pfam" id="PF01118">
    <property type="entry name" value="Semialdhyde_dh"/>
    <property type="match status" value="1"/>
</dbReference>
<evidence type="ECO:0000256" key="10">
    <source>
        <dbReference type="ARBA" id="ARBA00022857"/>
    </source>
</evidence>
<dbReference type="NCBIfam" id="TIGR01745">
    <property type="entry name" value="asd_gamma"/>
    <property type="match status" value="1"/>
</dbReference>
<keyword evidence="8 16" id="KW-0028">Amino-acid biosynthesis</keyword>
<dbReference type="NCBIfam" id="NF005144">
    <property type="entry name" value="PRK06598.1"/>
    <property type="match status" value="1"/>
</dbReference>
<feature type="binding site" evidence="16">
    <location>
        <begin position="167"/>
        <end position="168"/>
    </location>
    <ligand>
        <name>NADP(+)</name>
        <dbReference type="ChEBI" id="CHEBI:58349"/>
    </ligand>
</feature>
<dbReference type="UniPathway" id="UPA00050">
    <property type="reaction ID" value="UER00463"/>
</dbReference>
<dbReference type="Pfam" id="PF02774">
    <property type="entry name" value="Semialdhyde_dhC"/>
    <property type="match status" value="1"/>
</dbReference>
<dbReference type="PROSITE" id="PS01103">
    <property type="entry name" value="ASD"/>
    <property type="match status" value="1"/>
</dbReference>
<feature type="binding site" evidence="16">
    <location>
        <position position="164"/>
    </location>
    <ligand>
        <name>substrate</name>
    </ligand>
</feature>
<dbReference type="CDD" id="cd02314">
    <property type="entry name" value="VcASADH1_like_N"/>
    <property type="match status" value="1"/>
</dbReference>
<evidence type="ECO:0000256" key="17">
    <source>
        <dbReference type="PIRSR" id="PIRSR000148-1"/>
    </source>
</evidence>
<comment type="pathway">
    <text evidence="4 16">Amino-acid biosynthesis; L-threonine biosynthesis; L-threonine from L-aspartate: step 2/5.</text>
</comment>
<evidence type="ECO:0000256" key="1">
    <source>
        <dbReference type="ARBA" id="ARBA00002492"/>
    </source>
</evidence>
<protein>
    <recommendedName>
        <fullName evidence="7 16">Aspartate-semialdehyde dehydrogenase</fullName>
        <shortName evidence="16">ASA dehydrogenase</shortName>
        <shortName evidence="16">ASADH</shortName>
        <ecNumber evidence="7 16">1.2.1.11</ecNumber>
    </recommendedName>
    <alternativeName>
        <fullName evidence="16">Aspartate-beta-semialdehyde dehydrogenase</fullName>
    </alternativeName>
</protein>
<organism evidence="19 20">
    <name type="scientific">Buchnera aphidicola</name>
    <name type="common">Muscaphis stroyani</name>
    <dbReference type="NCBI Taxonomy" id="1241869"/>
    <lineage>
        <taxon>Bacteria</taxon>
        <taxon>Pseudomonadati</taxon>
        <taxon>Pseudomonadota</taxon>
        <taxon>Gammaproteobacteria</taxon>
        <taxon>Enterobacterales</taxon>
        <taxon>Erwiniaceae</taxon>
        <taxon>Buchnera</taxon>
    </lineage>
</organism>
<keyword evidence="11 16" id="KW-0220">Diaminopimelate biosynthesis</keyword>
<reference evidence="19 20" key="2">
    <citation type="submission" date="2019-05" db="EMBL/GenBank/DDBJ databases">
        <title>Genome evolution of the obligate endosymbiont Buchnera aphidicola.</title>
        <authorList>
            <person name="Moran N.A."/>
        </authorList>
    </citation>
    <scope>NUCLEOTIDE SEQUENCE [LARGE SCALE GENOMIC DNA]</scope>
    <source>
        <strain evidence="19 20">Mst</strain>
    </source>
</reference>
<dbReference type="PANTHER" id="PTHR46278">
    <property type="entry name" value="DEHYDROGENASE, PUTATIVE-RELATED"/>
    <property type="match status" value="1"/>
</dbReference>
<dbReference type="OrthoDB" id="9022717at2"/>
<comment type="catalytic activity">
    <reaction evidence="15 16">
        <text>L-aspartate 4-semialdehyde + phosphate + NADP(+) = 4-phospho-L-aspartate + NADPH + H(+)</text>
        <dbReference type="Rhea" id="RHEA:24284"/>
        <dbReference type="ChEBI" id="CHEBI:15378"/>
        <dbReference type="ChEBI" id="CHEBI:43474"/>
        <dbReference type="ChEBI" id="CHEBI:57535"/>
        <dbReference type="ChEBI" id="CHEBI:57783"/>
        <dbReference type="ChEBI" id="CHEBI:58349"/>
        <dbReference type="ChEBI" id="CHEBI:537519"/>
        <dbReference type="EC" id="1.2.1.11"/>
    </reaction>
</comment>
<dbReference type="PANTHER" id="PTHR46278:SF4">
    <property type="entry name" value="ASPARTATE-SEMIALDEHYDE DEHYDROGENASE"/>
    <property type="match status" value="1"/>
</dbReference>
<feature type="binding site" evidence="16">
    <location>
        <position position="104"/>
    </location>
    <ligand>
        <name>phosphate</name>
        <dbReference type="ChEBI" id="CHEBI:43474"/>
    </ligand>
</feature>
<evidence type="ECO:0000256" key="4">
    <source>
        <dbReference type="ARBA" id="ARBA00005097"/>
    </source>
</evidence>
<feature type="binding site" evidence="16">
    <location>
        <begin position="11"/>
        <end position="14"/>
    </location>
    <ligand>
        <name>NADP(+)</name>
        <dbReference type="ChEBI" id="CHEBI:58349"/>
    </ligand>
</feature>
<dbReference type="CDD" id="cd23938">
    <property type="entry name" value="ASADH_C_bac_like"/>
    <property type="match status" value="1"/>
</dbReference>
<dbReference type="InterPro" id="IPR000319">
    <property type="entry name" value="Asp-semialdehyde_DH_CS"/>
</dbReference>
<dbReference type="SMART" id="SM00859">
    <property type="entry name" value="Semialdhyde_dh"/>
    <property type="match status" value="1"/>
</dbReference>
<evidence type="ECO:0000256" key="2">
    <source>
        <dbReference type="ARBA" id="ARBA00005021"/>
    </source>
</evidence>
<comment type="similarity">
    <text evidence="5 16">Belongs to the aspartate-semialdehyde dehydrogenase family.</text>
</comment>
<keyword evidence="13 16" id="KW-0457">Lysine biosynthesis</keyword>
<dbReference type="InterPro" id="IPR011534">
    <property type="entry name" value="Asp_ADH_gamma-type"/>
</dbReference>
<feature type="active site" description="Proton acceptor" evidence="16 17">
    <location>
        <position position="275"/>
    </location>
</feature>
<evidence type="ECO:0000256" key="8">
    <source>
        <dbReference type="ARBA" id="ARBA00022605"/>
    </source>
</evidence>
<evidence type="ECO:0000313" key="20">
    <source>
        <dbReference type="Proteomes" id="UP000298673"/>
    </source>
</evidence>
<evidence type="ECO:0000256" key="16">
    <source>
        <dbReference type="HAMAP-Rule" id="MF_02121"/>
    </source>
</evidence>
<dbReference type="InterPro" id="IPR012280">
    <property type="entry name" value="Semialdhyde_DH_dimer_dom"/>
</dbReference>
<evidence type="ECO:0000256" key="6">
    <source>
        <dbReference type="ARBA" id="ARBA00011738"/>
    </source>
</evidence>
<evidence type="ECO:0000256" key="9">
    <source>
        <dbReference type="ARBA" id="ARBA00022697"/>
    </source>
</evidence>
<dbReference type="GO" id="GO:0004073">
    <property type="term" value="F:aspartate-semialdehyde dehydrogenase activity"/>
    <property type="evidence" value="ECO:0007669"/>
    <property type="project" value="UniProtKB-UniRule"/>
</dbReference>
<keyword evidence="12 16" id="KW-0560">Oxidoreductase</keyword>
<dbReference type="GO" id="GO:0009089">
    <property type="term" value="P:lysine biosynthetic process via diaminopimelate"/>
    <property type="evidence" value="ECO:0007669"/>
    <property type="project" value="UniProtKB-UniRule"/>
</dbReference>
<name>A0A4D6YFJ1_9GAMM</name>
<dbReference type="Proteomes" id="UP000298673">
    <property type="component" value="Chromosome"/>
</dbReference>
<evidence type="ECO:0000256" key="13">
    <source>
        <dbReference type="ARBA" id="ARBA00023154"/>
    </source>
</evidence>
<dbReference type="EC" id="1.2.1.11" evidence="7 16"/>
<feature type="binding site" evidence="16">
    <location>
        <position position="242"/>
    </location>
    <ligand>
        <name>substrate</name>
    </ligand>
</feature>
<dbReference type="Gene3D" id="3.40.50.720">
    <property type="entry name" value="NAD(P)-binding Rossmann-like Domain"/>
    <property type="match status" value="1"/>
</dbReference>
<dbReference type="InterPro" id="IPR012080">
    <property type="entry name" value="Asp_semialdehyde_DH"/>
</dbReference>
<proteinExistence type="inferred from homology"/>
<feature type="binding site" evidence="16">
    <location>
        <position position="75"/>
    </location>
    <ligand>
        <name>NADP(+)</name>
        <dbReference type="ChEBI" id="CHEBI:58349"/>
    </ligand>
</feature>
<evidence type="ECO:0000256" key="14">
    <source>
        <dbReference type="ARBA" id="ARBA00023167"/>
    </source>
</evidence>
<dbReference type="RefSeq" id="WP_158344073.1">
    <property type="nucleotide sequence ID" value="NZ_CP034861.1"/>
</dbReference>
<evidence type="ECO:0000256" key="5">
    <source>
        <dbReference type="ARBA" id="ARBA00010584"/>
    </source>
</evidence>
<keyword evidence="14 16" id="KW-0486">Methionine biosynthesis</keyword>
<feature type="binding site" evidence="16">
    <location>
        <position position="268"/>
    </location>
    <ligand>
        <name>substrate</name>
    </ligand>
</feature>
<evidence type="ECO:0000313" key="19">
    <source>
        <dbReference type="EMBL" id="QCI24654.1"/>
    </source>
</evidence>
<dbReference type="GO" id="GO:0009088">
    <property type="term" value="P:threonine biosynthetic process"/>
    <property type="evidence" value="ECO:0007669"/>
    <property type="project" value="UniProtKB-UniRule"/>
</dbReference>